<dbReference type="Proteomes" id="UP001265746">
    <property type="component" value="Unassembled WGS sequence"/>
</dbReference>
<dbReference type="InterPro" id="IPR009071">
    <property type="entry name" value="HMG_box_dom"/>
</dbReference>
<evidence type="ECO:0000256" key="2">
    <source>
        <dbReference type="ARBA" id="ARBA00023242"/>
    </source>
</evidence>
<dbReference type="InterPro" id="IPR036910">
    <property type="entry name" value="HMG_box_dom_sf"/>
</dbReference>
<feature type="region of interest" description="Disordered" evidence="4">
    <location>
        <begin position="91"/>
        <end position="154"/>
    </location>
</feature>
<dbReference type="Pfam" id="PF00505">
    <property type="entry name" value="HMG_box"/>
    <property type="match status" value="1"/>
</dbReference>
<comment type="caution">
    <text evidence="6">The sequence shown here is derived from an EMBL/GenBank/DDBJ whole genome shotgun (WGS) entry which is preliminary data.</text>
</comment>
<proteinExistence type="predicted"/>
<feature type="compositionally biased region" description="Acidic residues" evidence="4">
    <location>
        <begin position="111"/>
        <end position="133"/>
    </location>
</feature>
<sequence>MASLKPKVSIVRDPLGHNTLFLDESIGQDHFVSRVGPTYQRTVVNGGPCTIFFDSVVRSFLIAPAVLKPTFVADPGRWQHIVDLEEVLPETATDEVVGDESGQNGDKFEKDENEDDEGGDALITEEMDLDEEAPNGAGSSQSTEKIPRPPTSWQLFLKDKSREIREENPNISFGEVSTEAARQWKAMSDEDKGIYQAMAQEAAEQHKIQYPNYRYQPGRK</sequence>
<gene>
    <name evidence="6" type="ORF">N8I77_010461</name>
</gene>
<dbReference type="AlphaFoldDB" id="A0AAD9VZE4"/>
<dbReference type="CDD" id="cd01389">
    <property type="entry name" value="HMG-box_ROX1-like"/>
    <property type="match status" value="1"/>
</dbReference>
<name>A0AAD9VZE4_PHOAM</name>
<protein>
    <recommendedName>
        <fullName evidence="5">HMG box domain-containing protein</fullName>
    </recommendedName>
</protein>
<feature type="DNA-binding region" description="HMG box" evidence="3">
    <location>
        <begin position="146"/>
        <end position="214"/>
    </location>
</feature>
<keyword evidence="1 3" id="KW-0238">DNA-binding</keyword>
<reference evidence="6" key="1">
    <citation type="submission" date="2023-06" db="EMBL/GenBank/DDBJ databases">
        <authorList>
            <person name="Noh H."/>
        </authorList>
    </citation>
    <scope>NUCLEOTIDE SEQUENCE</scope>
    <source>
        <strain evidence="6">DUCC20226</strain>
    </source>
</reference>
<dbReference type="SUPFAM" id="SSF47095">
    <property type="entry name" value="HMG-box"/>
    <property type="match status" value="1"/>
</dbReference>
<evidence type="ECO:0000256" key="1">
    <source>
        <dbReference type="ARBA" id="ARBA00023125"/>
    </source>
</evidence>
<evidence type="ECO:0000259" key="5">
    <source>
        <dbReference type="PROSITE" id="PS50118"/>
    </source>
</evidence>
<evidence type="ECO:0000256" key="4">
    <source>
        <dbReference type="SAM" id="MobiDB-lite"/>
    </source>
</evidence>
<feature type="domain" description="HMG box" evidence="5">
    <location>
        <begin position="146"/>
        <end position="214"/>
    </location>
</feature>
<dbReference type="InterPro" id="IPR051356">
    <property type="entry name" value="SOX/SOX-like_TF"/>
</dbReference>
<keyword evidence="2 3" id="KW-0539">Nucleus</keyword>
<dbReference type="GO" id="GO:0000981">
    <property type="term" value="F:DNA-binding transcription factor activity, RNA polymerase II-specific"/>
    <property type="evidence" value="ECO:0007669"/>
    <property type="project" value="TreeGrafter"/>
</dbReference>
<dbReference type="Gene3D" id="1.10.30.10">
    <property type="entry name" value="High mobility group box domain"/>
    <property type="match status" value="1"/>
</dbReference>
<dbReference type="PANTHER" id="PTHR45789">
    <property type="entry name" value="FI18025P1"/>
    <property type="match status" value="1"/>
</dbReference>
<dbReference type="EMBL" id="JAUJFL010000006">
    <property type="protein sequence ID" value="KAK2600972.1"/>
    <property type="molecule type" value="Genomic_DNA"/>
</dbReference>
<accession>A0AAD9VZE4</accession>
<evidence type="ECO:0000313" key="6">
    <source>
        <dbReference type="EMBL" id="KAK2600972.1"/>
    </source>
</evidence>
<keyword evidence="7" id="KW-1185">Reference proteome</keyword>
<dbReference type="PANTHER" id="PTHR45789:SF2">
    <property type="entry name" value="FI18025P1"/>
    <property type="match status" value="1"/>
</dbReference>
<dbReference type="PROSITE" id="PS50118">
    <property type="entry name" value="HMG_BOX_2"/>
    <property type="match status" value="1"/>
</dbReference>
<evidence type="ECO:0000313" key="7">
    <source>
        <dbReference type="Proteomes" id="UP001265746"/>
    </source>
</evidence>
<dbReference type="SMART" id="SM00398">
    <property type="entry name" value="HMG"/>
    <property type="match status" value="1"/>
</dbReference>
<organism evidence="6 7">
    <name type="scientific">Phomopsis amygdali</name>
    <name type="common">Fusicoccum amygdali</name>
    <dbReference type="NCBI Taxonomy" id="1214568"/>
    <lineage>
        <taxon>Eukaryota</taxon>
        <taxon>Fungi</taxon>
        <taxon>Dikarya</taxon>
        <taxon>Ascomycota</taxon>
        <taxon>Pezizomycotina</taxon>
        <taxon>Sordariomycetes</taxon>
        <taxon>Sordariomycetidae</taxon>
        <taxon>Diaporthales</taxon>
        <taxon>Diaporthaceae</taxon>
        <taxon>Diaporthe</taxon>
    </lineage>
</organism>
<dbReference type="GO" id="GO:0005634">
    <property type="term" value="C:nucleus"/>
    <property type="evidence" value="ECO:0007669"/>
    <property type="project" value="UniProtKB-UniRule"/>
</dbReference>
<evidence type="ECO:0000256" key="3">
    <source>
        <dbReference type="PROSITE-ProRule" id="PRU00267"/>
    </source>
</evidence>
<dbReference type="GO" id="GO:0000978">
    <property type="term" value="F:RNA polymerase II cis-regulatory region sequence-specific DNA binding"/>
    <property type="evidence" value="ECO:0007669"/>
    <property type="project" value="TreeGrafter"/>
</dbReference>